<reference evidence="3" key="1">
    <citation type="journal article" date="2014" name="Nat. Commun.">
        <title>Genomic adaptations of the halophilic Dead Sea filamentous fungus Eurotium rubrum.</title>
        <authorList>
            <person name="Kis-Papo T."/>
            <person name="Weig A.R."/>
            <person name="Riley R."/>
            <person name="Persoh D."/>
            <person name="Salamov A."/>
            <person name="Sun H."/>
            <person name="Lipzen A."/>
            <person name="Wasser S.P."/>
            <person name="Rambold G."/>
            <person name="Grigoriev I.V."/>
            <person name="Nevo E."/>
        </authorList>
    </citation>
    <scope>NUCLEOTIDE SEQUENCE [LARGE SCALE GENOMIC DNA]</scope>
    <source>
        <strain evidence="3">CBS 135680</strain>
    </source>
</reference>
<dbReference type="Proteomes" id="UP000019804">
    <property type="component" value="Unassembled WGS sequence"/>
</dbReference>
<dbReference type="AlphaFoldDB" id="A0A017RZX5"/>
<protein>
    <recommendedName>
        <fullName evidence="4">Small secreted protein</fullName>
    </recommendedName>
</protein>
<proteinExistence type="predicted"/>
<dbReference type="GeneID" id="63698400"/>
<keyword evidence="1" id="KW-0732">Signal</keyword>
<organism evidence="2 3">
    <name type="scientific">Aspergillus ruber (strain CBS 135680)</name>
    <dbReference type="NCBI Taxonomy" id="1388766"/>
    <lineage>
        <taxon>Eukaryota</taxon>
        <taxon>Fungi</taxon>
        <taxon>Dikarya</taxon>
        <taxon>Ascomycota</taxon>
        <taxon>Pezizomycotina</taxon>
        <taxon>Eurotiomycetes</taxon>
        <taxon>Eurotiomycetidae</taxon>
        <taxon>Eurotiales</taxon>
        <taxon>Aspergillaceae</taxon>
        <taxon>Aspergillus</taxon>
        <taxon>Aspergillus subgen. Aspergillus</taxon>
    </lineage>
</organism>
<dbReference type="OrthoDB" id="3223416at2759"/>
<dbReference type="HOGENOM" id="CLU_062260_1_0_1"/>
<feature type="signal peptide" evidence="1">
    <location>
        <begin position="1"/>
        <end position="18"/>
    </location>
</feature>
<feature type="chain" id="PRO_5001498895" description="Small secreted protein" evidence="1">
    <location>
        <begin position="19"/>
        <end position="177"/>
    </location>
</feature>
<dbReference type="EMBL" id="KK088472">
    <property type="protein sequence ID" value="EYE90111.1"/>
    <property type="molecule type" value="Genomic_DNA"/>
</dbReference>
<accession>A0A017RZX5</accession>
<keyword evidence="3" id="KW-1185">Reference proteome</keyword>
<dbReference type="RefSeq" id="XP_040633801.1">
    <property type="nucleotide sequence ID" value="XM_040783276.1"/>
</dbReference>
<evidence type="ECO:0000313" key="3">
    <source>
        <dbReference type="Proteomes" id="UP000019804"/>
    </source>
</evidence>
<name>A0A017RZX5_ASPRC</name>
<evidence type="ECO:0008006" key="4">
    <source>
        <dbReference type="Google" id="ProtNLM"/>
    </source>
</evidence>
<sequence>MGLFTLLSILSLSSSVLAAPRKNQDKHLTATAIVNTPDNTSSAFECWQLTTPFDAATLDGTVAGAMNLGLADVTKVNYVVRPPHEDYGLHNAPNAQIVVYLSGSINITVPTVPEQQSVILGGGHGLFFAMDTEGEGHYATYPSDEQTIGLMIPLKDGKAPEHVVLDDKPCGTTSSIV</sequence>
<gene>
    <name evidence="2" type="ORF">EURHEDRAFT_417781</name>
</gene>
<evidence type="ECO:0000256" key="1">
    <source>
        <dbReference type="SAM" id="SignalP"/>
    </source>
</evidence>
<evidence type="ECO:0000313" key="2">
    <source>
        <dbReference type="EMBL" id="EYE90111.1"/>
    </source>
</evidence>